<dbReference type="Proteomes" id="UP000507470">
    <property type="component" value="Unassembled WGS sequence"/>
</dbReference>
<evidence type="ECO:0000313" key="1">
    <source>
        <dbReference type="EMBL" id="CAC5374264.1"/>
    </source>
</evidence>
<gene>
    <name evidence="1" type="ORF">MCOR_11714</name>
</gene>
<accession>A0A6J8AYX8</accession>
<organism evidence="1 2">
    <name type="scientific">Mytilus coruscus</name>
    <name type="common">Sea mussel</name>
    <dbReference type="NCBI Taxonomy" id="42192"/>
    <lineage>
        <taxon>Eukaryota</taxon>
        <taxon>Metazoa</taxon>
        <taxon>Spiralia</taxon>
        <taxon>Lophotrochozoa</taxon>
        <taxon>Mollusca</taxon>
        <taxon>Bivalvia</taxon>
        <taxon>Autobranchia</taxon>
        <taxon>Pteriomorphia</taxon>
        <taxon>Mytilida</taxon>
        <taxon>Mytiloidea</taxon>
        <taxon>Mytilidae</taxon>
        <taxon>Mytilinae</taxon>
        <taxon>Mytilus</taxon>
    </lineage>
</organism>
<dbReference type="AlphaFoldDB" id="A0A6J8AYX8"/>
<proteinExistence type="predicted"/>
<keyword evidence="2" id="KW-1185">Reference proteome</keyword>
<evidence type="ECO:0000313" key="2">
    <source>
        <dbReference type="Proteomes" id="UP000507470"/>
    </source>
</evidence>
<reference evidence="1 2" key="1">
    <citation type="submission" date="2020-06" db="EMBL/GenBank/DDBJ databases">
        <authorList>
            <person name="Li R."/>
            <person name="Bekaert M."/>
        </authorList>
    </citation>
    <scope>NUCLEOTIDE SEQUENCE [LARGE SCALE GENOMIC DNA]</scope>
    <source>
        <strain evidence="2">wild</strain>
    </source>
</reference>
<protein>
    <submittedName>
        <fullName evidence="1">Uncharacterized protein</fullName>
    </submittedName>
</protein>
<dbReference type="OrthoDB" id="10458090at2759"/>
<sequence length="180" mass="20681">MQQDYLVNNRKGMRSIADYARRHFGTQFKVGQFGDGMVSGTQSTVSMAGMVQTDVGKIQPRVNKLVDARTRDELEYFPKYRRNGLTAADLLNTGASRKLSSGQMSLGLMMEIHRYLDKYSSSNKVDRFHEIICSLFEVTKMTATEKNTMHVRVKREVDRMKKLKKAKQTSQIEIKNRYAL</sequence>
<dbReference type="EMBL" id="CACVKT020002006">
    <property type="protein sequence ID" value="CAC5374264.1"/>
    <property type="molecule type" value="Genomic_DNA"/>
</dbReference>
<name>A0A6J8AYX8_MYTCO</name>